<dbReference type="InterPro" id="IPR001478">
    <property type="entry name" value="PDZ"/>
</dbReference>
<keyword evidence="5" id="KW-0677">Repeat</keyword>
<dbReference type="SUPFAM" id="SSF50156">
    <property type="entry name" value="PDZ domain-like"/>
    <property type="match status" value="2"/>
</dbReference>
<keyword evidence="14" id="KW-1185">Reference proteome</keyword>
<evidence type="ECO:0000256" key="2">
    <source>
        <dbReference type="ARBA" id="ARBA00010541"/>
    </source>
</evidence>
<dbReference type="SMART" id="SM00228">
    <property type="entry name" value="PDZ"/>
    <property type="match status" value="2"/>
</dbReference>
<keyword evidence="3 13" id="KW-0645">Protease</keyword>
<feature type="active site" description="Charge relay system" evidence="9">
    <location>
        <position position="220"/>
    </location>
</feature>
<dbReference type="GO" id="GO:0004252">
    <property type="term" value="F:serine-type endopeptidase activity"/>
    <property type="evidence" value="ECO:0007669"/>
    <property type="project" value="InterPro"/>
</dbReference>
<evidence type="ECO:0000256" key="11">
    <source>
        <dbReference type="SAM" id="SignalP"/>
    </source>
</evidence>
<sequence length="474" mass="49336">MRPNGLSRLILAFGLVAGASLGAAVAEERAVPASQAQVKLSFAPVAKVAGPAVVNVYSSKTIKVASSPLMDDPFFRQFFGGDMPGIGRQRERHQQSLGSGVIVDPSGLIVTNNHVIEDGDEVKVALADRRELDCDVVLKDEQLDLAVLKVRNPKEALPTLPLADSDQLQVGDLVLAIGNPFGVGQTVTQGIVSALARSQVGISDYQFFIQTDAAINPGNSGGALVDMDGKLVGINTAIFSRGGGSNGIGFAIPSNMVKVFVDSARRGGSAVELPWIGAELQPVTNDIAESLGLDRPSGVLITSILRKSPAEAAGLDAGDLVVAVDGIEVSDPRVFNYRLATKGVGNVARLTVNRAGKLIEVPVKLTAAPETTPREALTIDTRSPFMGATVANMSPAVAAEIGLTYRGQTGVVITAVAPGSPADRIGLQKGDIILSVNGNDITATKVLAAAAGADPLFWRVAIDRNGQILRMAFR</sequence>
<comment type="subcellular location">
    <subcellularLocation>
        <location evidence="1">Periplasm</location>
    </subcellularLocation>
</comment>
<evidence type="ECO:0000313" key="14">
    <source>
        <dbReference type="Proteomes" id="UP000233491"/>
    </source>
</evidence>
<dbReference type="InterPro" id="IPR036034">
    <property type="entry name" value="PDZ_sf"/>
</dbReference>
<feature type="binding site" evidence="10">
    <location>
        <position position="114"/>
    </location>
    <ligand>
        <name>substrate</name>
    </ligand>
</feature>
<feature type="active site" description="Charge relay system" evidence="9">
    <location>
        <position position="144"/>
    </location>
</feature>
<keyword evidence="6" id="KW-0574">Periplasm</keyword>
<dbReference type="EMBL" id="PJNW01000001">
    <property type="protein sequence ID" value="PKR91168.1"/>
    <property type="molecule type" value="Genomic_DNA"/>
</dbReference>
<evidence type="ECO:0000256" key="3">
    <source>
        <dbReference type="ARBA" id="ARBA00022670"/>
    </source>
</evidence>
<dbReference type="OrthoDB" id="9758917at2"/>
<dbReference type="Proteomes" id="UP000233491">
    <property type="component" value="Unassembled WGS sequence"/>
</dbReference>
<dbReference type="Pfam" id="PF17820">
    <property type="entry name" value="PDZ_6"/>
    <property type="match status" value="1"/>
</dbReference>
<dbReference type="PRINTS" id="PR00834">
    <property type="entry name" value="PROTEASES2C"/>
</dbReference>
<evidence type="ECO:0000256" key="4">
    <source>
        <dbReference type="ARBA" id="ARBA00022729"/>
    </source>
</evidence>
<dbReference type="InterPro" id="IPR041489">
    <property type="entry name" value="PDZ_6"/>
</dbReference>
<accession>A0A1I4U5S8</accession>
<feature type="signal peptide" evidence="11">
    <location>
        <begin position="1"/>
        <end position="26"/>
    </location>
</feature>
<protein>
    <submittedName>
        <fullName evidence="13">Serine protease</fullName>
    </submittedName>
</protein>
<feature type="binding site" evidence="10">
    <location>
        <position position="144"/>
    </location>
    <ligand>
        <name>substrate</name>
    </ligand>
</feature>
<dbReference type="Pfam" id="PF13365">
    <property type="entry name" value="Trypsin_2"/>
    <property type="match status" value="1"/>
</dbReference>
<evidence type="ECO:0000256" key="9">
    <source>
        <dbReference type="PIRSR" id="PIRSR611782-1"/>
    </source>
</evidence>
<keyword evidence="7" id="KW-0378">Hydrolase</keyword>
<gene>
    <name evidence="13" type="ORF">CXZ10_00145</name>
</gene>
<evidence type="ECO:0000313" key="13">
    <source>
        <dbReference type="EMBL" id="PKR91168.1"/>
    </source>
</evidence>
<name>A0A1I4U5S8_9HYPH</name>
<dbReference type="PANTHER" id="PTHR22939">
    <property type="entry name" value="SERINE PROTEASE FAMILY S1C HTRA-RELATED"/>
    <property type="match status" value="1"/>
</dbReference>
<comment type="similarity">
    <text evidence="2">Belongs to the peptidase S1C family.</text>
</comment>
<dbReference type="Gene3D" id="2.40.10.120">
    <property type="match status" value="1"/>
</dbReference>
<dbReference type="PANTHER" id="PTHR22939:SF129">
    <property type="entry name" value="SERINE PROTEASE HTRA2, MITOCHONDRIAL"/>
    <property type="match status" value="1"/>
</dbReference>
<feature type="active site" description="Charge relay system" evidence="9">
    <location>
        <position position="114"/>
    </location>
</feature>
<feature type="chain" id="PRO_5015018747" evidence="11">
    <location>
        <begin position="27"/>
        <end position="474"/>
    </location>
</feature>
<evidence type="ECO:0000256" key="6">
    <source>
        <dbReference type="ARBA" id="ARBA00022764"/>
    </source>
</evidence>
<dbReference type="Pfam" id="PF13180">
    <property type="entry name" value="PDZ_2"/>
    <property type="match status" value="1"/>
</dbReference>
<dbReference type="InterPro" id="IPR011782">
    <property type="entry name" value="Pept_S1C_Do"/>
</dbReference>
<evidence type="ECO:0000259" key="12">
    <source>
        <dbReference type="PROSITE" id="PS50106"/>
    </source>
</evidence>
<dbReference type="AlphaFoldDB" id="A0A1I4U5S8"/>
<evidence type="ECO:0000256" key="8">
    <source>
        <dbReference type="ARBA" id="ARBA00022825"/>
    </source>
</evidence>
<evidence type="ECO:0000256" key="7">
    <source>
        <dbReference type="ARBA" id="ARBA00022801"/>
    </source>
</evidence>
<feature type="binding site" evidence="10">
    <location>
        <begin position="218"/>
        <end position="220"/>
    </location>
    <ligand>
        <name>substrate</name>
    </ligand>
</feature>
<evidence type="ECO:0000256" key="1">
    <source>
        <dbReference type="ARBA" id="ARBA00004418"/>
    </source>
</evidence>
<dbReference type="PROSITE" id="PS50106">
    <property type="entry name" value="PDZ"/>
    <property type="match status" value="2"/>
</dbReference>
<reference evidence="13 14" key="1">
    <citation type="submission" date="2017-12" db="EMBL/GenBank/DDBJ databases">
        <title>Anaerobic carbon monoxide metabolism by Pleomorphomonas carboxyditropha sp. nov., a new mesophilic hydrogenogenic carboxidotroph.</title>
        <authorList>
            <person name="Esquivel-Elizondo S."/>
            <person name="Krajmalnik-Brown R."/>
        </authorList>
    </citation>
    <scope>NUCLEOTIDE SEQUENCE [LARGE SCALE GENOMIC DNA]</scope>
    <source>
        <strain evidence="13 14">R5-392</strain>
    </source>
</reference>
<dbReference type="SUPFAM" id="SSF50494">
    <property type="entry name" value="Trypsin-like serine proteases"/>
    <property type="match status" value="1"/>
</dbReference>
<dbReference type="NCBIfam" id="TIGR02037">
    <property type="entry name" value="degP_htrA_DO"/>
    <property type="match status" value="1"/>
</dbReference>
<keyword evidence="8" id="KW-0720">Serine protease</keyword>
<dbReference type="GO" id="GO:0006508">
    <property type="term" value="P:proteolysis"/>
    <property type="evidence" value="ECO:0007669"/>
    <property type="project" value="UniProtKB-KW"/>
</dbReference>
<dbReference type="Gene3D" id="2.30.42.10">
    <property type="match status" value="2"/>
</dbReference>
<dbReference type="GO" id="GO:0042597">
    <property type="term" value="C:periplasmic space"/>
    <property type="evidence" value="ECO:0007669"/>
    <property type="project" value="UniProtKB-SubCell"/>
</dbReference>
<comment type="caution">
    <text evidence="13">The sequence shown here is derived from an EMBL/GenBank/DDBJ whole genome shotgun (WGS) entry which is preliminary data.</text>
</comment>
<evidence type="ECO:0000256" key="5">
    <source>
        <dbReference type="ARBA" id="ARBA00022737"/>
    </source>
</evidence>
<dbReference type="InterPro" id="IPR009003">
    <property type="entry name" value="Peptidase_S1_PA"/>
</dbReference>
<dbReference type="InterPro" id="IPR001940">
    <property type="entry name" value="Peptidase_S1C"/>
</dbReference>
<proteinExistence type="inferred from homology"/>
<evidence type="ECO:0000256" key="10">
    <source>
        <dbReference type="PIRSR" id="PIRSR611782-2"/>
    </source>
</evidence>
<organism evidence="13 14">
    <name type="scientific">Pleomorphomonas diazotrophica</name>
    <dbReference type="NCBI Taxonomy" id="1166257"/>
    <lineage>
        <taxon>Bacteria</taxon>
        <taxon>Pseudomonadati</taxon>
        <taxon>Pseudomonadota</taxon>
        <taxon>Alphaproteobacteria</taxon>
        <taxon>Hyphomicrobiales</taxon>
        <taxon>Pleomorphomonadaceae</taxon>
        <taxon>Pleomorphomonas</taxon>
    </lineage>
</organism>
<dbReference type="RefSeq" id="WP_101286931.1">
    <property type="nucleotide sequence ID" value="NZ_FOUQ01000007.1"/>
</dbReference>
<keyword evidence="4 11" id="KW-0732">Signal</keyword>
<feature type="domain" description="PDZ" evidence="12">
    <location>
        <begin position="258"/>
        <end position="356"/>
    </location>
</feature>
<feature type="domain" description="PDZ" evidence="12">
    <location>
        <begin position="390"/>
        <end position="441"/>
    </location>
</feature>